<proteinExistence type="predicted"/>
<keyword evidence="2" id="KW-0732">Signal</keyword>
<evidence type="ECO:0000313" key="4">
    <source>
        <dbReference type="Proteomes" id="UP000277212"/>
    </source>
</evidence>
<keyword evidence="4" id="KW-1185">Reference proteome</keyword>
<evidence type="ECO:0000313" key="3">
    <source>
        <dbReference type="EMBL" id="RMJ08876.1"/>
    </source>
</evidence>
<evidence type="ECO:0000256" key="2">
    <source>
        <dbReference type="SAM" id="SignalP"/>
    </source>
</evidence>
<keyword evidence="1" id="KW-0472">Membrane</keyword>
<dbReference type="OrthoDB" id="7464126at2759"/>
<accession>A0A3M2RU92</accession>
<organism evidence="3 4">
    <name type="scientific">Fusarium kuroshium</name>
    <dbReference type="NCBI Taxonomy" id="2010991"/>
    <lineage>
        <taxon>Eukaryota</taxon>
        <taxon>Fungi</taxon>
        <taxon>Dikarya</taxon>
        <taxon>Ascomycota</taxon>
        <taxon>Pezizomycotina</taxon>
        <taxon>Sordariomycetes</taxon>
        <taxon>Hypocreomycetidae</taxon>
        <taxon>Hypocreales</taxon>
        <taxon>Nectriaceae</taxon>
        <taxon>Fusarium</taxon>
        <taxon>Fusarium solani species complex</taxon>
    </lineage>
</organism>
<feature type="chain" id="PRO_5017973655" evidence="2">
    <location>
        <begin position="20"/>
        <end position="356"/>
    </location>
</feature>
<feature type="transmembrane region" description="Helical" evidence="1">
    <location>
        <begin position="234"/>
        <end position="256"/>
    </location>
</feature>
<gene>
    <name evidence="3" type="ORF">CDV36_011505</name>
</gene>
<evidence type="ECO:0000256" key="1">
    <source>
        <dbReference type="SAM" id="Phobius"/>
    </source>
</evidence>
<protein>
    <submittedName>
        <fullName evidence="3">Uncharacterized protein</fullName>
    </submittedName>
</protein>
<feature type="transmembrane region" description="Helical" evidence="1">
    <location>
        <begin position="323"/>
        <end position="342"/>
    </location>
</feature>
<name>A0A3M2RU92_9HYPO</name>
<keyword evidence="1" id="KW-1133">Transmembrane helix</keyword>
<comment type="caution">
    <text evidence="3">The sequence shown here is derived from an EMBL/GenBank/DDBJ whole genome shotgun (WGS) entry which is preliminary data.</text>
</comment>
<dbReference type="EMBL" id="NKUJ01000266">
    <property type="protein sequence ID" value="RMJ08876.1"/>
    <property type="molecule type" value="Genomic_DNA"/>
</dbReference>
<reference evidence="3 4" key="1">
    <citation type="submission" date="2017-06" db="EMBL/GenBank/DDBJ databases">
        <title>Comparative genomic analysis of Ambrosia Fusariam Clade fungi.</title>
        <authorList>
            <person name="Stajich J.E."/>
            <person name="Carrillo J."/>
            <person name="Kijimoto T."/>
            <person name="Eskalen A."/>
            <person name="O'Donnell K."/>
            <person name="Kasson M."/>
        </authorList>
    </citation>
    <scope>NUCLEOTIDE SEQUENCE [LARGE SCALE GENOMIC DNA]</scope>
    <source>
        <strain evidence="3">UCR3666</strain>
    </source>
</reference>
<dbReference type="Proteomes" id="UP000277212">
    <property type="component" value="Unassembled WGS sequence"/>
</dbReference>
<sequence length="356" mass="39151">MASRALLALLLFLPCFVQALFGSSNDTGFWEEFGNNFATDLAPIISLFGEQVTKQFLSESTTILDTIIFAVGPLGIITAIVSCIRVSGSSFLKSVVGRAREPHAVPEVELCSSTSESVCELWSNGGICRVFGRPKILEFIAREPGEGEFYATRVREATYQDTGRMTDGVTAFAPFPNLALNIGVQKGQTSILTLWFAAVFGLLLQSSFFGYTIWATWYHPTFYEGGKGSNTPLFFTFTTAGTASIILGMALCATLIDRNSKEQRLVISSTKGIEKSQPPEYRIFWLQPGGQRIGDQEFDAFACNEVKTEYIASWNNREAPVPIFLVWLGAGLSFVGWMVQFIGLRGQHATLPIYSK</sequence>
<dbReference type="AlphaFoldDB" id="A0A3M2RU92"/>
<dbReference type="STRING" id="2010991.A0A3M2RU92"/>
<feature type="transmembrane region" description="Helical" evidence="1">
    <location>
        <begin position="192"/>
        <end position="214"/>
    </location>
</feature>
<feature type="signal peptide" evidence="2">
    <location>
        <begin position="1"/>
        <end position="19"/>
    </location>
</feature>
<keyword evidence="1" id="KW-0812">Transmembrane</keyword>
<feature type="transmembrane region" description="Helical" evidence="1">
    <location>
        <begin position="63"/>
        <end position="84"/>
    </location>
</feature>